<proteinExistence type="predicted"/>
<evidence type="ECO:0000313" key="2">
    <source>
        <dbReference type="Proteomes" id="UP000198802"/>
    </source>
</evidence>
<evidence type="ECO:0008006" key="3">
    <source>
        <dbReference type="Google" id="ProtNLM"/>
    </source>
</evidence>
<reference evidence="2" key="1">
    <citation type="submission" date="2015-11" db="EMBL/GenBank/DDBJ databases">
        <authorList>
            <person name="Varghese N."/>
        </authorList>
    </citation>
    <scope>NUCLEOTIDE SEQUENCE [LARGE SCALE GENOMIC DNA]</scope>
    <source>
        <strain evidence="2">DSM 45899</strain>
    </source>
</reference>
<keyword evidence="2" id="KW-1185">Reference proteome</keyword>
<accession>A0A0S4QWL7</accession>
<sequence>MNGARRAVGLVLAAVLLVGVVAAVVVSRRGSGPGEGSGDLTVLRGIAGSEKKPFFDDPAVVKALADAGYRVEVDYAGSRDIVDRVNKDPKAYDFAFPSGAPQGNRIAEDTRGRSYVPFFSPMAIGTFQKLADLLVANNLAKKIGDSYYQLDMARYLDLVEQSRRWSQLDGNTVFPTDKSVLITSTDLRTSNSAAMYLALLSYVANKNDIVADSATADAIAGQLAPAFTKQGYTESSSEGPFEDYLRGGMGARPMVMIYEAQFLAAQAAKTTAPDMVLMYPSPTAYSKHTLVGLSAGGQALGDLLTGNATLLKLAAHHGFRTDDRSYVSAFARENRIPEPPELVDVVDPPTYELMEKMITDIAGPARS</sequence>
<organism evidence="1 2">
    <name type="scientific">Parafrankia irregularis</name>
    <dbReference type="NCBI Taxonomy" id="795642"/>
    <lineage>
        <taxon>Bacteria</taxon>
        <taxon>Bacillati</taxon>
        <taxon>Actinomycetota</taxon>
        <taxon>Actinomycetes</taxon>
        <taxon>Frankiales</taxon>
        <taxon>Frankiaceae</taxon>
        <taxon>Parafrankia</taxon>
    </lineage>
</organism>
<dbReference type="EMBL" id="FAOZ01000033">
    <property type="protein sequence ID" value="CUU59917.1"/>
    <property type="molecule type" value="Genomic_DNA"/>
</dbReference>
<dbReference type="RefSeq" id="WP_091284356.1">
    <property type="nucleotide sequence ID" value="NZ_FAOZ01000033.1"/>
</dbReference>
<name>A0A0S4QWL7_9ACTN</name>
<gene>
    <name evidence="1" type="ORF">Ga0074812_13341</name>
</gene>
<evidence type="ECO:0000313" key="1">
    <source>
        <dbReference type="EMBL" id="CUU59917.1"/>
    </source>
</evidence>
<dbReference type="Proteomes" id="UP000198802">
    <property type="component" value="Unassembled WGS sequence"/>
</dbReference>
<protein>
    <recommendedName>
        <fullName evidence="3">Extracellular solute-binding protein</fullName>
    </recommendedName>
</protein>
<dbReference type="AlphaFoldDB" id="A0A0S4QWL7"/>